<evidence type="ECO:0000256" key="1">
    <source>
        <dbReference type="SAM" id="MobiDB-lite"/>
    </source>
</evidence>
<accession>A0A084WQQ4</accession>
<keyword evidence="2" id="KW-1133">Transmembrane helix</keyword>
<dbReference type="AlphaFoldDB" id="A0A084WQQ4"/>
<protein>
    <submittedName>
        <fullName evidence="3 4">Semaphorin-1A-like isoform X4</fullName>
    </submittedName>
</protein>
<evidence type="ECO:0000313" key="5">
    <source>
        <dbReference type="Proteomes" id="UP000030765"/>
    </source>
</evidence>
<dbReference type="EMBL" id="ATLV01025646">
    <property type="status" value="NOT_ANNOTATED_CDS"/>
    <property type="molecule type" value="Genomic_DNA"/>
</dbReference>
<reference evidence="3 5" key="1">
    <citation type="journal article" date="2014" name="BMC Genomics">
        <title>Genome sequence of Anopheles sinensis provides insight into genetics basis of mosquito competence for malaria parasites.</title>
        <authorList>
            <person name="Zhou D."/>
            <person name="Zhang D."/>
            <person name="Ding G."/>
            <person name="Shi L."/>
            <person name="Hou Q."/>
            <person name="Ye Y."/>
            <person name="Xu Y."/>
            <person name="Zhou H."/>
            <person name="Xiong C."/>
            <person name="Li S."/>
            <person name="Yu J."/>
            <person name="Hong S."/>
            <person name="Yu X."/>
            <person name="Zou P."/>
            <person name="Chen C."/>
            <person name="Chang X."/>
            <person name="Wang W."/>
            <person name="Lv Y."/>
            <person name="Sun Y."/>
            <person name="Ma L."/>
            <person name="Shen B."/>
            <person name="Zhu C."/>
        </authorList>
    </citation>
    <scope>NUCLEOTIDE SEQUENCE [LARGE SCALE GENOMIC DNA]</scope>
</reference>
<keyword evidence="2" id="KW-0812">Transmembrane</keyword>
<feature type="region of interest" description="Disordered" evidence="1">
    <location>
        <begin position="1"/>
        <end position="22"/>
    </location>
</feature>
<sequence>MATKSKRSSGQRGRRQQPARKELSPCLAGNPLLVSFLVVALFVAGNLCAWQENVRPKLYVSLVYPSSP</sequence>
<feature type="transmembrane region" description="Helical" evidence="2">
    <location>
        <begin position="32"/>
        <end position="50"/>
    </location>
</feature>
<evidence type="ECO:0000256" key="2">
    <source>
        <dbReference type="SAM" id="Phobius"/>
    </source>
</evidence>
<reference evidence="4" key="2">
    <citation type="submission" date="2020-05" db="UniProtKB">
        <authorList>
            <consortium name="EnsemblMetazoa"/>
        </authorList>
    </citation>
    <scope>IDENTIFICATION</scope>
</reference>
<dbReference type="VEuPathDB" id="VectorBase:ASIC020806"/>
<proteinExistence type="predicted"/>
<keyword evidence="2" id="KW-0472">Membrane</keyword>
<feature type="compositionally biased region" description="Basic residues" evidence="1">
    <location>
        <begin position="1"/>
        <end position="18"/>
    </location>
</feature>
<dbReference type="EnsemblMetazoa" id="ASIC020806-RA">
    <property type="protein sequence ID" value="ASIC020806-PA"/>
    <property type="gene ID" value="ASIC020806"/>
</dbReference>
<dbReference type="Proteomes" id="UP000030765">
    <property type="component" value="Unassembled WGS sequence"/>
</dbReference>
<gene>
    <name evidence="3" type="ORF">ZHAS_00020806</name>
</gene>
<organism evidence="3">
    <name type="scientific">Anopheles sinensis</name>
    <name type="common">Mosquito</name>
    <dbReference type="NCBI Taxonomy" id="74873"/>
    <lineage>
        <taxon>Eukaryota</taxon>
        <taxon>Metazoa</taxon>
        <taxon>Ecdysozoa</taxon>
        <taxon>Arthropoda</taxon>
        <taxon>Hexapoda</taxon>
        <taxon>Insecta</taxon>
        <taxon>Pterygota</taxon>
        <taxon>Neoptera</taxon>
        <taxon>Endopterygota</taxon>
        <taxon>Diptera</taxon>
        <taxon>Nematocera</taxon>
        <taxon>Culicoidea</taxon>
        <taxon>Culicidae</taxon>
        <taxon>Anophelinae</taxon>
        <taxon>Anopheles</taxon>
    </lineage>
</organism>
<name>A0A084WQQ4_ANOSI</name>
<evidence type="ECO:0000313" key="4">
    <source>
        <dbReference type="EnsemblMetazoa" id="ASIC020806-PA"/>
    </source>
</evidence>
<dbReference type="EMBL" id="KE525397">
    <property type="protein sequence ID" value="KFB52548.1"/>
    <property type="molecule type" value="Genomic_DNA"/>
</dbReference>
<keyword evidence="5" id="KW-1185">Reference proteome</keyword>
<evidence type="ECO:0000313" key="3">
    <source>
        <dbReference type="EMBL" id="KFB52548.1"/>
    </source>
</evidence>